<dbReference type="PANTHER" id="PTHR43777:SF1">
    <property type="entry name" value="MOLYBDENUM COFACTOR CYTIDYLYLTRANSFERASE"/>
    <property type="match status" value="1"/>
</dbReference>
<dbReference type="Gene3D" id="3.40.980.10">
    <property type="entry name" value="MoaB/Mog-like domain"/>
    <property type="match status" value="1"/>
</dbReference>
<proteinExistence type="predicted"/>
<dbReference type="GO" id="GO:0016301">
    <property type="term" value="F:kinase activity"/>
    <property type="evidence" value="ECO:0007669"/>
    <property type="project" value="UniProtKB-KW"/>
</dbReference>
<reference evidence="4" key="1">
    <citation type="submission" date="2016-11" db="EMBL/GenBank/DDBJ databases">
        <title>Mesorhizobium oceanicum sp. nov., isolated from deep seawater in South China Sea.</title>
        <authorList>
            <person name="Fu G.-Y."/>
        </authorList>
    </citation>
    <scope>NUCLEOTIDE SEQUENCE [LARGE SCALE GENOMIC DNA]</scope>
    <source>
        <strain evidence="4">B7</strain>
    </source>
</reference>
<accession>A0A1L3SSR9</accession>
<dbReference type="SUPFAM" id="SSF53448">
    <property type="entry name" value="Nucleotide-diphospho-sugar transferases"/>
    <property type="match status" value="1"/>
</dbReference>
<keyword evidence="3" id="KW-0418">Kinase</keyword>
<keyword evidence="4" id="KW-1185">Reference proteome</keyword>
<dbReference type="KEGG" id="meso:BSQ44_14160"/>
<dbReference type="SUPFAM" id="SSF53218">
    <property type="entry name" value="Molybdenum cofactor biosynthesis proteins"/>
    <property type="match status" value="1"/>
</dbReference>
<dbReference type="RefSeq" id="WP_072605263.1">
    <property type="nucleotide sequence ID" value="NZ_CP018171.1"/>
</dbReference>
<dbReference type="STRING" id="1670800.BSQ44_14160"/>
<dbReference type="EMBL" id="CP018171">
    <property type="protein sequence ID" value="APH72375.1"/>
    <property type="molecule type" value="Genomic_DNA"/>
</dbReference>
<keyword evidence="3" id="KW-0808">Transferase</keyword>
<keyword evidence="1" id="KW-0460">Magnesium</keyword>
<feature type="domain" description="MoaB/Mog" evidence="2">
    <location>
        <begin position="170"/>
        <end position="302"/>
    </location>
</feature>
<dbReference type="InterPro" id="IPR012184">
    <property type="entry name" value="Bifunc_Mopterin-bd"/>
</dbReference>
<dbReference type="InterPro" id="IPR029044">
    <property type="entry name" value="Nucleotide-diphossugar_trans"/>
</dbReference>
<dbReference type="SMART" id="SM00852">
    <property type="entry name" value="MoCF_biosynth"/>
    <property type="match status" value="1"/>
</dbReference>
<dbReference type="InterPro" id="IPR025877">
    <property type="entry name" value="MobA-like_NTP_Trfase"/>
</dbReference>
<evidence type="ECO:0000256" key="1">
    <source>
        <dbReference type="ARBA" id="ARBA00022842"/>
    </source>
</evidence>
<dbReference type="Proteomes" id="UP000182840">
    <property type="component" value="Chromosome"/>
</dbReference>
<dbReference type="PANTHER" id="PTHR43777">
    <property type="entry name" value="MOLYBDENUM COFACTOR CYTIDYLYLTRANSFERASE"/>
    <property type="match status" value="1"/>
</dbReference>
<dbReference type="Gene3D" id="3.90.550.10">
    <property type="entry name" value="Spore Coat Polysaccharide Biosynthesis Protein SpsA, Chain A"/>
    <property type="match status" value="1"/>
</dbReference>
<protein>
    <submittedName>
        <fullName evidence="3">4-diphosphocytidyl-2C-methyl-D-erythritol kinase</fullName>
    </submittedName>
</protein>
<dbReference type="AlphaFoldDB" id="A0A1L3SSR9"/>
<organism evidence="3 4">
    <name type="scientific">Aquibium oceanicum</name>
    <dbReference type="NCBI Taxonomy" id="1670800"/>
    <lineage>
        <taxon>Bacteria</taxon>
        <taxon>Pseudomonadati</taxon>
        <taxon>Pseudomonadota</taxon>
        <taxon>Alphaproteobacteria</taxon>
        <taxon>Hyphomicrobiales</taxon>
        <taxon>Phyllobacteriaceae</taxon>
        <taxon>Aquibium</taxon>
    </lineage>
</organism>
<evidence type="ECO:0000259" key="2">
    <source>
        <dbReference type="SMART" id="SM00852"/>
    </source>
</evidence>
<name>A0A1L3SSR9_9HYPH</name>
<sequence>MRFGPVAIENAQGAILAHATALRGRRLKKGHRLTAEDVSALTEAGHDRVVAAVLDPSDLGEDDAARRIAAALKTCSIEVKPPATGRVNLHAEAAGVFTVDRALIDAINAVDPSITIATVAGHSAVEADQMVATVKIIPFAVAGELVERVVALCAGDEAFAVDPYVPKRVGLIQTTLPGTKASVLDKTTRITSDRLQRLKGTLLGERRTAHEEVDLAAAITEAAASADIVLIFGASAVSDIDDIIPAAIRRAGGTVERFGMPVDPGNLLVLGRVGEVHVLGAPGCARSPKTNGFDWVLERIVAGIPVGSGDIARMGVGGLLMEIPTRPQPREKIAPAPRPSVCAVILAAGRSSRMGGPNKLLAGFQGDPLIRRTASRVTASRAISTLVVLGHQAERVSKTLEGLQVDTVENPDFASGLSSSLKAGIRAVPADAQGALIVLGDMPEVTTADLDRMIAAFENSGGTAIVRATHNGKRGNPVILPRSLFPVVESLEGDTGARHIVEGGAADVVDVEIGKGAFVDVDTPEAMHEAGGVLQD</sequence>
<dbReference type="PIRSF" id="PIRSF036626">
    <property type="entry name" value="MPTBd_MobAlike"/>
    <property type="match status" value="1"/>
</dbReference>
<dbReference type="CDD" id="cd03522">
    <property type="entry name" value="MoeA_like"/>
    <property type="match status" value="1"/>
</dbReference>
<dbReference type="InterPro" id="IPR001453">
    <property type="entry name" value="MoaB/Mog_dom"/>
</dbReference>
<dbReference type="InterPro" id="IPR036425">
    <property type="entry name" value="MoaB/Mog-like_dom_sf"/>
</dbReference>
<dbReference type="CDD" id="cd04182">
    <property type="entry name" value="GT_2_like_f"/>
    <property type="match status" value="1"/>
</dbReference>
<dbReference type="Pfam" id="PF12804">
    <property type="entry name" value="NTP_transf_3"/>
    <property type="match status" value="1"/>
</dbReference>
<dbReference type="OrthoDB" id="9779263at2"/>
<evidence type="ECO:0000313" key="4">
    <source>
        <dbReference type="Proteomes" id="UP000182840"/>
    </source>
</evidence>
<evidence type="ECO:0000313" key="3">
    <source>
        <dbReference type="EMBL" id="APH72375.1"/>
    </source>
</evidence>
<dbReference type="GO" id="GO:0016779">
    <property type="term" value="F:nucleotidyltransferase activity"/>
    <property type="evidence" value="ECO:0007669"/>
    <property type="project" value="UniProtKB-ARBA"/>
</dbReference>
<gene>
    <name evidence="3" type="ORF">BSQ44_14160</name>
</gene>